<evidence type="ECO:0000313" key="3">
    <source>
        <dbReference type="Proteomes" id="UP000515960"/>
    </source>
</evidence>
<proteinExistence type="predicted"/>
<keyword evidence="1" id="KW-1133">Transmembrane helix</keyword>
<evidence type="ECO:0000256" key="1">
    <source>
        <dbReference type="SAM" id="Phobius"/>
    </source>
</evidence>
<dbReference type="AlphaFoldDB" id="A0A7G9B646"/>
<keyword evidence="1" id="KW-0472">Membrane</keyword>
<dbReference type="RefSeq" id="WP_187333546.1">
    <property type="nucleotide sequence ID" value="NZ_CP060490.1"/>
</dbReference>
<keyword evidence="3" id="KW-1185">Reference proteome</keyword>
<feature type="transmembrane region" description="Helical" evidence="1">
    <location>
        <begin position="48"/>
        <end position="73"/>
    </location>
</feature>
<dbReference type="EMBL" id="CP060490">
    <property type="protein sequence ID" value="QNL45027.1"/>
    <property type="molecule type" value="Genomic_DNA"/>
</dbReference>
<dbReference type="Proteomes" id="UP000515960">
    <property type="component" value="Chromosome"/>
</dbReference>
<sequence>MLHIVLWAGISLLAILFRLVKVLRLSGPLLYALLVPTLFRQWYLAHTLLADGILFALLILAVVSWVVSLAKWIRAIISYKRENSDAINQIRCLGRLAREQGADYIDIVLKN</sequence>
<name>A0A7G9B646_9FIRM</name>
<dbReference type="KEGG" id="ohi:H8790_03030"/>
<reference evidence="2 3" key="1">
    <citation type="submission" date="2020-08" db="EMBL/GenBank/DDBJ databases">
        <authorList>
            <person name="Liu C."/>
            <person name="Sun Q."/>
        </authorList>
    </citation>
    <scope>NUCLEOTIDE SEQUENCE [LARGE SCALE GENOMIC DNA]</scope>
    <source>
        <strain evidence="2 3">NSJ-62</strain>
    </source>
</reference>
<gene>
    <name evidence="2" type="ORF">H8790_03030</name>
</gene>
<protein>
    <submittedName>
        <fullName evidence="2">Molecular chaperone GrpE</fullName>
    </submittedName>
</protein>
<evidence type="ECO:0000313" key="2">
    <source>
        <dbReference type="EMBL" id="QNL45027.1"/>
    </source>
</evidence>
<organism evidence="2 3">
    <name type="scientific">Oscillibacter hominis</name>
    <dbReference type="NCBI Taxonomy" id="2763056"/>
    <lineage>
        <taxon>Bacteria</taxon>
        <taxon>Bacillati</taxon>
        <taxon>Bacillota</taxon>
        <taxon>Clostridia</taxon>
        <taxon>Eubacteriales</taxon>
        <taxon>Oscillospiraceae</taxon>
        <taxon>Oscillibacter</taxon>
    </lineage>
</organism>
<keyword evidence="1" id="KW-0812">Transmembrane</keyword>
<accession>A0A7G9B646</accession>